<evidence type="ECO:0000256" key="1">
    <source>
        <dbReference type="ARBA" id="ARBA00008467"/>
    </source>
</evidence>
<comment type="caution">
    <text evidence="5">The sequence shown here is derived from an EMBL/GenBank/DDBJ whole genome shotgun (WGS) entry which is preliminary data.</text>
</comment>
<sequence length="393" mass="41950">MTIYVTGLGVVSAIGCGVEENLDALRHYRHGIGKVSLFETSLDVPVGEVKLDNETLAEKLSLDKGFPYSRTMLLGLLAAREACRDAGITAGMPRTGFISGTSVGGMDRSEIFYKNFRDDPEQGDIRLTASHDCADSTLRMARILGITGFTTTISTACSSAANAILLGARLIRSGRLDTVVVGGTDALCRFTLNGFNSLKILDKDLCRPYDNSRAGLNLGEGAGYIVLQNEKAMRREPYCLLTGYANTNDAFHQTGSSPEGNGAYRAMSEAVTMAGIAPEEVSYINVHGTGTPLNDLSESRAMLRLFDNHVPPFASVKGYIGHALGGSEGIEAVYSALCIARGILLPNLRFATPIEETALTPVVRYSEGNPVRHVLSNAFGFGGNETSLLFSAT</sequence>
<protein>
    <submittedName>
        <fullName evidence="5">Beta-ketoacyl-[acyl-carrier-protein] synthase family protein</fullName>
    </submittedName>
</protein>
<dbReference type="SMART" id="SM00825">
    <property type="entry name" value="PKS_KS"/>
    <property type="match status" value="1"/>
</dbReference>
<dbReference type="InterPro" id="IPR014031">
    <property type="entry name" value="Ketoacyl_synth_C"/>
</dbReference>
<name>A0A9D2AQN0_9BACT</name>
<dbReference type="InterPro" id="IPR018201">
    <property type="entry name" value="Ketoacyl_synth_AS"/>
</dbReference>
<dbReference type="GO" id="GO:0005829">
    <property type="term" value="C:cytosol"/>
    <property type="evidence" value="ECO:0007669"/>
    <property type="project" value="TreeGrafter"/>
</dbReference>
<dbReference type="PROSITE" id="PS00606">
    <property type="entry name" value="KS3_1"/>
    <property type="match status" value="1"/>
</dbReference>
<keyword evidence="2 3" id="KW-0808">Transferase</keyword>
<dbReference type="Gene3D" id="3.40.47.10">
    <property type="match status" value="1"/>
</dbReference>
<dbReference type="Pfam" id="PF00109">
    <property type="entry name" value="ketoacyl-synt"/>
    <property type="match status" value="1"/>
</dbReference>
<reference evidence="5" key="1">
    <citation type="journal article" date="2021" name="PeerJ">
        <title>Extensive microbial diversity within the chicken gut microbiome revealed by metagenomics and culture.</title>
        <authorList>
            <person name="Gilroy R."/>
            <person name="Ravi A."/>
            <person name="Getino M."/>
            <person name="Pursley I."/>
            <person name="Horton D.L."/>
            <person name="Alikhan N.F."/>
            <person name="Baker D."/>
            <person name="Gharbi K."/>
            <person name="Hall N."/>
            <person name="Watson M."/>
            <person name="Adriaenssens E.M."/>
            <person name="Foster-Nyarko E."/>
            <person name="Jarju S."/>
            <person name="Secka A."/>
            <person name="Antonio M."/>
            <person name="Oren A."/>
            <person name="Chaudhuri R.R."/>
            <person name="La Ragione R."/>
            <person name="Hildebrand F."/>
            <person name="Pallen M.J."/>
        </authorList>
    </citation>
    <scope>NUCLEOTIDE SEQUENCE</scope>
    <source>
        <strain evidence="5">ChiHjej12B11-16260</strain>
    </source>
</reference>
<feature type="domain" description="Ketosynthase family 3 (KS3)" evidence="4">
    <location>
        <begin position="1"/>
        <end position="392"/>
    </location>
</feature>
<dbReference type="CDD" id="cd00834">
    <property type="entry name" value="KAS_I_II"/>
    <property type="match status" value="1"/>
</dbReference>
<dbReference type="AlphaFoldDB" id="A0A9D2AQN0"/>
<dbReference type="PROSITE" id="PS52004">
    <property type="entry name" value="KS3_2"/>
    <property type="match status" value="1"/>
</dbReference>
<dbReference type="SUPFAM" id="SSF53901">
    <property type="entry name" value="Thiolase-like"/>
    <property type="match status" value="1"/>
</dbReference>
<dbReference type="InterPro" id="IPR014030">
    <property type="entry name" value="Ketoacyl_synth_N"/>
</dbReference>
<evidence type="ECO:0000313" key="5">
    <source>
        <dbReference type="EMBL" id="HIX45506.1"/>
    </source>
</evidence>
<dbReference type="GO" id="GO:0006633">
    <property type="term" value="P:fatty acid biosynthetic process"/>
    <property type="evidence" value="ECO:0007669"/>
    <property type="project" value="InterPro"/>
</dbReference>
<gene>
    <name evidence="5" type="ORF">H9982_04730</name>
</gene>
<organism evidence="5 6">
    <name type="scientific">Candidatus Barnesiella excrementipullorum</name>
    <dbReference type="NCBI Taxonomy" id="2838479"/>
    <lineage>
        <taxon>Bacteria</taxon>
        <taxon>Pseudomonadati</taxon>
        <taxon>Bacteroidota</taxon>
        <taxon>Bacteroidia</taxon>
        <taxon>Bacteroidales</taxon>
        <taxon>Barnesiellaceae</taxon>
        <taxon>Barnesiella</taxon>
    </lineage>
</organism>
<comment type="similarity">
    <text evidence="1 3">Belongs to the thiolase-like superfamily. Beta-ketoacyl-ACP synthases family.</text>
</comment>
<dbReference type="GO" id="GO:0004315">
    <property type="term" value="F:3-oxoacyl-[acyl-carrier-protein] synthase activity"/>
    <property type="evidence" value="ECO:0007669"/>
    <property type="project" value="InterPro"/>
</dbReference>
<dbReference type="Proteomes" id="UP000824246">
    <property type="component" value="Unassembled WGS sequence"/>
</dbReference>
<dbReference type="PANTHER" id="PTHR11712:SF336">
    <property type="entry name" value="3-OXOACYL-[ACYL-CARRIER-PROTEIN] SYNTHASE, MITOCHONDRIAL"/>
    <property type="match status" value="1"/>
</dbReference>
<proteinExistence type="inferred from homology"/>
<dbReference type="InterPro" id="IPR000794">
    <property type="entry name" value="Beta-ketoacyl_synthase"/>
</dbReference>
<evidence type="ECO:0000313" key="6">
    <source>
        <dbReference type="Proteomes" id="UP000824246"/>
    </source>
</evidence>
<dbReference type="InterPro" id="IPR016039">
    <property type="entry name" value="Thiolase-like"/>
</dbReference>
<dbReference type="InterPro" id="IPR020841">
    <property type="entry name" value="PKS_Beta-ketoAc_synthase_dom"/>
</dbReference>
<dbReference type="Pfam" id="PF02801">
    <property type="entry name" value="Ketoacyl-synt_C"/>
    <property type="match status" value="1"/>
</dbReference>
<evidence type="ECO:0000256" key="2">
    <source>
        <dbReference type="ARBA" id="ARBA00022679"/>
    </source>
</evidence>
<evidence type="ECO:0000259" key="4">
    <source>
        <dbReference type="PROSITE" id="PS52004"/>
    </source>
</evidence>
<dbReference type="PANTHER" id="PTHR11712">
    <property type="entry name" value="POLYKETIDE SYNTHASE-RELATED"/>
    <property type="match status" value="1"/>
</dbReference>
<accession>A0A9D2AQN0</accession>
<reference evidence="5" key="2">
    <citation type="submission" date="2021-04" db="EMBL/GenBank/DDBJ databases">
        <authorList>
            <person name="Gilroy R."/>
        </authorList>
    </citation>
    <scope>NUCLEOTIDE SEQUENCE</scope>
    <source>
        <strain evidence="5">ChiHjej12B11-16260</strain>
    </source>
</reference>
<evidence type="ECO:0000256" key="3">
    <source>
        <dbReference type="RuleBase" id="RU003694"/>
    </source>
</evidence>
<dbReference type="EMBL" id="DXFB01000126">
    <property type="protein sequence ID" value="HIX45506.1"/>
    <property type="molecule type" value="Genomic_DNA"/>
</dbReference>